<keyword evidence="7" id="KW-1185">Reference proteome</keyword>
<evidence type="ECO:0000256" key="4">
    <source>
        <dbReference type="RuleBase" id="RU364147"/>
    </source>
</evidence>
<dbReference type="GO" id="GO:0016592">
    <property type="term" value="C:mediator complex"/>
    <property type="evidence" value="ECO:0007669"/>
    <property type="project" value="InterPro"/>
</dbReference>
<comment type="function">
    <text evidence="4">Component of the Mediator complex, a coactivator involved in the regulated transcription of nearly all RNA polymerase II-dependent genes. Mediator functions as a bridge to convey information from gene-specific regulatory proteins to the basal RNA polymerase II transcription machinery. Mediator is recruited to promoters by direct interactions with regulatory proteins and serves as a scaffold for the assembly of a functional pre-initiation complex with RNA polymerase II and the general transcription factors.</text>
</comment>
<reference evidence="6" key="1">
    <citation type="journal article" date="2023" name="Mol. Phylogenet. Evol.">
        <title>Genome-scale phylogeny and comparative genomics of the fungal order Sordariales.</title>
        <authorList>
            <person name="Hensen N."/>
            <person name="Bonometti L."/>
            <person name="Westerberg I."/>
            <person name="Brannstrom I.O."/>
            <person name="Guillou S."/>
            <person name="Cros-Aarteil S."/>
            <person name="Calhoun S."/>
            <person name="Haridas S."/>
            <person name="Kuo A."/>
            <person name="Mondo S."/>
            <person name="Pangilinan J."/>
            <person name="Riley R."/>
            <person name="LaButti K."/>
            <person name="Andreopoulos B."/>
            <person name="Lipzen A."/>
            <person name="Chen C."/>
            <person name="Yan M."/>
            <person name="Daum C."/>
            <person name="Ng V."/>
            <person name="Clum A."/>
            <person name="Steindorff A."/>
            <person name="Ohm R.A."/>
            <person name="Martin F."/>
            <person name="Silar P."/>
            <person name="Natvig D.O."/>
            <person name="Lalanne C."/>
            <person name="Gautier V."/>
            <person name="Ament-Velasquez S.L."/>
            <person name="Kruys A."/>
            <person name="Hutchinson M.I."/>
            <person name="Powell A.J."/>
            <person name="Barry K."/>
            <person name="Miller A.N."/>
            <person name="Grigoriev I.V."/>
            <person name="Debuchy R."/>
            <person name="Gladieux P."/>
            <person name="Hiltunen Thoren M."/>
            <person name="Johannesson H."/>
        </authorList>
    </citation>
    <scope>NUCLEOTIDE SEQUENCE</scope>
    <source>
        <strain evidence="6">CBS 314.62</strain>
    </source>
</reference>
<dbReference type="Gene3D" id="1.10.287.3490">
    <property type="match status" value="1"/>
</dbReference>
<dbReference type="AlphaFoldDB" id="A0AAE0X635"/>
<comment type="caution">
    <text evidence="6">The sequence shown here is derived from an EMBL/GenBank/DDBJ whole genome shotgun (WGS) entry which is preliminary data.</text>
</comment>
<dbReference type="EMBL" id="JAULSO010000003">
    <property type="protein sequence ID" value="KAK3685810.1"/>
    <property type="molecule type" value="Genomic_DNA"/>
</dbReference>
<organism evidence="6 7">
    <name type="scientific">Podospora appendiculata</name>
    <dbReference type="NCBI Taxonomy" id="314037"/>
    <lineage>
        <taxon>Eukaryota</taxon>
        <taxon>Fungi</taxon>
        <taxon>Dikarya</taxon>
        <taxon>Ascomycota</taxon>
        <taxon>Pezizomycotina</taxon>
        <taxon>Sordariomycetes</taxon>
        <taxon>Sordariomycetidae</taxon>
        <taxon>Sordariales</taxon>
        <taxon>Podosporaceae</taxon>
        <taxon>Podospora</taxon>
    </lineage>
</organism>
<keyword evidence="4" id="KW-0804">Transcription</keyword>
<sequence length="212" mass="22329">MNSDVQPANPNGPGGAAVDIHEPFTTAERIHQLSEIDTDIATLLEQTSSALRSIVQPPPAAPSESDDEPLHQRAAAENPALADFTAIQDSFLTTLDRIDKHLKRQIYALEEAGIITLRGGPSDQQPGAVAGVADGGGDGQVGGRTKGITARLEPDGVGRYGTLDVGRLNMASSTVERDMEGELWRRAREHLEGVSARREGGGVGGGDQEMMG</sequence>
<keyword evidence="3 4" id="KW-0539">Nucleus</keyword>
<evidence type="ECO:0000256" key="2">
    <source>
        <dbReference type="ARBA" id="ARBA00008186"/>
    </source>
</evidence>
<dbReference type="InterPro" id="IPR019404">
    <property type="entry name" value="Mediator_Med11"/>
</dbReference>
<dbReference type="Proteomes" id="UP001270362">
    <property type="component" value="Unassembled WGS sequence"/>
</dbReference>
<comment type="similarity">
    <text evidence="2 4">Belongs to the Mediator complex subunit 11 family.</text>
</comment>
<comment type="subunit">
    <text evidence="4">Component of the Mediator complex.</text>
</comment>
<keyword evidence="4" id="KW-0010">Activator</keyword>
<evidence type="ECO:0000313" key="6">
    <source>
        <dbReference type="EMBL" id="KAK3685810.1"/>
    </source>
</evidence>
<feature type="region of interest" description="Disordered" evidence="5">
    <location>
        <begin position="1"/>
        <end position="21"/>
    </location>
</feature>
<evidence type="ECO:0000313" key="7">
    <source>
        <dbReference type="Proteomes" id="UP001270362"/>
    </source>
</evidence>
<dbReference type="GO" id="GO:0003712">
    <property type="term" value="F:transcription coregulator activity"/>
    <property type="evidence" value="ECO:0007669"/>
    <property type="project" value="InterPro"/>
</dbReference>
<accession>A0AAE0X635</accession>
<evidence type="ECO:0000256" key="3">
    <source>
        <dbReference type="ARBA" id="ARBA00023242"/>
    </source>
</evidence>
<keyword evidence="4" id="KW-0805">Transcription regulation</keyword>
<name>A0AAE0X635_9PEZI</name>
<gene>
    <name evidence="4" type="primary">MED11</name>
    <name evidence="6" type="ORF">B0T22DRAFT_538071</name>
</gene>
<proteinExistence type="inferred from homology"/>
<dbReference type="GO" id="GO:0006357">
    <property type="term" value="P:regulation of transcription by RNA polymerase II"/>
    <property type="evidence" value="ECO:0007669"/>
    <property type="project" value="InterPro"/>
</dbReference>
<protein>
    <recommendedName>
        <fullName evidence="4">Mediator of RNA polymerase II transcription subunit 11</fullName>
    </recommendedName>
    <alternativeName>
        <fullName evidence="4">Mediator complex subunit 11</fullName>
    </alternativeName>
</protein>
<evidence type="ECO:0000256" key="5">
    <source>
        <dbReference type="SAM" id="MobiDB-lite"/>
    </source>
</evidence>
<feature type="region of interest" description="Disordered" evidence="5">
    <location>
        <begin position="50"/>
        <end position="72"/>
    </location>
</feature>
<evidence type="ECO:0000256" key="1">
    <source>
        <dbReference type="ARBA" id="ARBA00004123"/>
    </source>
</evidence>
<dbReference type="Pfam" id="PF10280">
    <property type="entry name" value="Med11"/>
    <property type="match status" value="1"/>
</dbReference>
<comment type="subcellular location">
    <subcellularLocation>
        <location evidence="1 4">Nucleus</location>
    </subcellularLocation>
</comment>
<reference evidence="6" key="2">
    <citation type="submission" date="2023-06" db="EMBL/GenBank/DDBJ databases">
        <authorList>
            <consortium name="Lawrence Berkeley National Laboratory"/>
            <person name="Haridas S."/>
            <person name="Hensen N."/>
            <person name="Bonometti L."/>
            <person name="Westerberg I."/>
            <person name="Brannstrom I.O."/>
            <person name="Guillou S."/>
            <person name="Cros-Aarteil S."/>
            <person name="Calhoun S."/>
            <person name="Kuo A."/>
            <person name="Mondo S."/>
            <person name="Pangilinan J."/>
            <person name="Riley R."/>
            <person name="Labutti K."/>
            <person name="Andreopoulos B."/>
            <person name="Lipzen A."/>
            <person name="Chen C."/>
            <person name="Yanf M."/>
            <person name="Daum C."/>
            <person name="Ng V."/>
            <person name="Clum A."/>
            <person name="Steindorff A."/>
            <person name="Ohm R."/>
            <person name="Martin F."/>
            <person name="Silar P."/>
            <person name="Natvig D."/>
            <person name="Lalanne C."/>
            <person name="Gautier V."/>
            <person name="Ament-Velasquez S.L."/>
            <person name="Kruys A."/>
            <person name="Hutchinson M.I."/>
            <person name="Powell A.J."/>
            <person name="Barry K."/>
            <person name="Miller A.N."/>
            <person name="Grigoriev I.V."/>
            <person name="Debuchy R."/>
            <person name="Gladieux P."/>
            <person name="Thoren M.H."/>
            <person name="Johannesson H."/>
        </authorList>
    </citation>
    <scope>NUCLEOTIDE SEQUENCE</scope>
    <source>
        <strain evidence="6">CBS 314.62</strain>
    </source>
</reference>